<keyword evidence="5 12" id="KW-0479">Metal-binding</keyword>
<gene>
    <name evidence="12" type="primary">rbsK</name>
    <name evidence="14" type="ORF">SAMN04488597_10543</name>
</gene>
<feature type="binding site" evidence="12">
    <location>
        <begin position="39"/>
        <end position="43"/>
    </location>
    <ligand>
        <name>substrate</name>
    </ligand>
</feature>
<comment type="activity regulation">
    <text evidence="12">Activated by a monovalent cation that binds near, but not in, the active site. The most likely occupant of the site in vivo is potassium. Ion binding induces a conformational change that may alter substrate affinity.</text>
</comment>
<feature type="binding site" evidence="12">
    <location>
        <begin position="11"/>
        <end position="13"/>
    </location>
    <ligand>
        <name>substrate</name>
    </ligand>
</feature>
<dbReference type="Gene3D" id="3.40.1190.20">
    <property type="match status" value="1"/>
</dbReference>
<dbReference type="GO" id="GO:0019303">
    <property type="term" value="P:D-ribose catabolic process"/>
    <property type="evidence" value="ECO:0007669"/>
    <property type="project" value="UniProtKB-UniRule"/>
</dbReference>
<dbReference type="EC" id="2.7.1.15" evidence="2 12"/>
<keyword evidence="9 12" id="KW-0460">Magnesium</keyword>
<dbReference type="InterPro" id="IPR011611">
    <property type="entry name" value="PfkB_dom"/>
</dbReference>
<comment type="cofactor">
    <cofactor evidence="12">
        <name>Mg(2+)</name>
        <dbReference type="ChEBI" id="CHEBI:18420"/>
    </cofactor>
    <text evidence="12">Requires a divalent cation, most likely magnesium in vivo, as an electrophilic catalyst to aid phosphoryl group transfer. It is the chelate of the metal and the nucleotide that is the actual substrate.</text>
</comment>
<feature type="binding site" evidence="12">
    <location>
        <position position="280"/>
    </location>
    <ligand>
        <name>K(+)</name>
        <dbReference type="ChEBI" id="CHEBI:29103"/>
    </ligand>
</feature>
<evidence type="ECO:0000256" key="12">
    <source>
        <dbReference type="HAMAP-Rule" id="MF_01987"/>
    </source>
</evidence>
<evidence type="ECO:0000256" key="7">
    <source>
        <dbReference type="ARBA" id="ARBA00022777"/>
    </source>
</evidence>
<keyword evidence="11 12" id="KW-0119">Carbohydrate metabolism</keyword>
<evidence type="ECO:0000256" key="2">
    <source>
        <dbReference type="ARBA" id="ARBA00012035"/>
    </source>
</evidence>
<keyword evidence="12" id="KW-0963">Cytoplasm</keyword>
<dbReference type="SUPFAM" id="SSF53613">
    <property type="entry name" value="Ribokinase-like"/>
    <property type="match status" value="1"/>
</dbReference>
<dbReference type="GO" id="GO:0046872">
    <property type="term" value="F:metal ion binding"/>
    <property type="evidence" value="ECO:0007669"/>
    <property type="project" value="UniProtKB-KW"/>
</dbReference>
<dbReference type="GO" id="GO:0005829">
    <property type="term" value="C:cytosol"/>
    <property type="evidence" value="ECO:0007669"/>
    <property type="project" value="TreeGrafter"/>
</dbReference>
<reference evidence="14 15" key="1">
    <citation type="submission" date="2016-10" db="EMBL/GenBank/DDBJ databases">
        <authorList>
            <person name="Varghese N."/>
            <person name="Submissions S."/>
        </authorList>
    </citation>
    <scope>NUCLEOTIDE SEQUENCE [LARGE SCALE GENOMIC DNA]</scope>
    <source>
        <strain evidence="14 15">WG10</strain>
    </source>
</reference>
<dbReference type="Pfam" id="PF00294">
    <property type="entry name" value="PfkB"/>
    <property type="match status" value="1"/>
</dbReference>
<name>A0A1G6KZR6_9FIRM</name>
<organism evidence="14 15">
    <name type="scientific">Halanaerobium congolense</name>
    <dbReference type="NCBI Taxonomy" id="54121"/>
    <lineage>
        <taxon>Bacteria</taxon>
        <taxon>Bacillati</taxon>
        <taxon>Bacillota</taxon>
        <taxon>Clostridia</taxon>
        <taxon>Halanaerobiales</taxon>
        <taxon>Halanaerobiaceae</taxon>
        <taxon>Halanaerobium</taxon>
    </lineage>
</organism>
<keyword evidence="8 12" id="KW-0067">ATP-binding</keyword>
<dbReference type="HAMAP" id="MF_01987">
    <property type="entry name" value="Ribokinase"/>
    <property type="match status" value="1"/>
</dbReference>
<sequence length="305" mass="33056">MSKILVIGSMNMDLVVETERYPEEGETIIGGKFQQIPGGKGANQALAAAKLGDDVEFIGACGDDSFAPKLKSSLKNGGAKIDHIFEIEGVSTGVAVITVDKNGNNRIIVSPGANYELLPEKIEKIRDKIIEAEIILLQLEIPLNTIERIVEIASRNKTKIILDPAPAQKLSDSILEKIDYLLPNEGELDLLLKDVKAKSRSEKIKILLKKGIENIIVTEGEKGINYYGQEKEIHLDTLKVKAVDTTAAGDVFAGAFAASLIAENELKKALEFAVQAAAYSVTKIGAQSSIPDKKELTEFLAERSK</sequence>
<comment type="subunit">
    <text evidence="12">Homodimer.</text>
</comment>
<accession>A0A1G6KZR6</accession>
<dbReference type="UniPathway" id="UPA00916">
    <property type="reaction ID" value="UER00889"/>
</dbReference>
<keyword evidence="6 12" id="KW-0547">Nucleotide-binding</keyword>
<keyword evidence="4 12" id="KW-0808">Transferase</keyword>
<proteinExistence type="inferred from homology"/>
<feature type="binding site" evidence="12">
    <location>
        <position position="285"/>
    </location>
    <ligand>
        <name>K(+)</name>
        <dbReference type="ChEBI" id="CHEBI:29103"/>
    </ligand>
</feature>
<dbReference type="InterPro" id="IPR002173">
    <property type="entry name" value="Carboh/pur_kinase_PfkB_CS"/>
</dbReference>
<dbReference type="GO" id="GO:0004747">
    <property type="term" value="F:ribokinase activity"/>
    <property type="evidence" value="ECO:0007669"/>
    <property type="project" value="UniProtKB-UniRule"/>
</dbReference>
<dbReference type="EMBL" id="FMYT01000005">
    <property type="protein sequence ID" value="SDC35846.1"/>
    <property type="molecule type" value="Genomic_DNA"/>
</dbReference>
<evidence type="ECO:0000256" key="8">
    <source>
        <dbReference type="ARBA" id="ARBA00022840"/>
    </source>
</evidence>
<feature type="binding site" evidence="12">
    <location>
        <position position="184"/>
    </location>
    <ligand>
        <name>ATP</name>
        <dbReference type="ChEBI" id="CHEBI:30616"/>
    </ligand>
</feature>
<evidence type="ECO:0000313" key="14">
    <source>
        <dbReference type="EMBL" id="SDC35846.1"/>
    </source>
</evidence>
<evidence type="ECO:0000259" key="13">
    <source>
        <dbReference type="Pfam" id="PF00294"/>
    </source>
</evidence>
<keyword evidence="7 12" id="KW-0418">Kinase</keyword>
<evidence type="ECO:0000313" key="15">
    <source>
        <dbReference type="Proteomes" id="UP000324896"/>
    </source>
</evidence>
<evidence type="ECO:0000256" key="9">
    <source>
        <dbReference type="ARBA" id="ARBA00022842"/>
    </source>
</evidence>
<comment type="subcellular location">
    <subcellularLocation>
        <location evidence="12">Cytoplasm</location>
    </subcellularLocation>
</comment>
<feature type="binding site" evidence="12">
    <location>
        <position position="140"/>
    </location>
    <ligand>
        <name>substrate</name>
    </ligand>
</feature>
<evidence type="ECO:0000256" key="10">
    <source>
        <dbReference type="ARBA" id="ARBA00022958"/>
    </source>
</evidence>
<dbReference type="PRINTS" id="PR00990">
    <property type="entry name" value="RIBOKINASE"/>
</dbReference>
<dbReference type="PANTHER" id="PTHR10584:SF166">
    <property type="entry name" value="RIBOKINASE"/>
    <property type="match status" value="1"/>
</dbReference>
<comment type="similarity">
    <text evidence="1">Belongs to the carbohydrate kinase pfkB family.</text>
</comment>
<dbReference type="CDD" id="cd01174">
    <property type="entry name" value="ribokinase"/>
    <property type="match status" value="1"/>
</dbReference>
<comment type="pathway">
    <text evidence="12">Carbohydrate metabolism; D-ribose degradation; D-ribose 5-phosphate from beta-D-ribopyranose: step 2/2.</text>
</comment>
<feature type="active site" description="Proton acceptor" evidence="12">
    <location>
        <position position="250"/>
    </location>
</feature>
<evidence type="ECO:0000256" key="1">
    <source>
        <dbReference type="ARBA" id="ARBA00005380"/>
    </source>
</evidence>
<dbReference type="GO" id="GO:0005524">
    <property type="term" value="F:ATP binding"/>
    <property type="evidence" value="ECO:0007669"/>
    <property type="project" value="UniProtKB-UniRule"/>
</dbReference>
<dbReference type="RefSeq" id="WP_149796687.1">
    <property type="nucleotide sequence ID" value="NZ_FMYT01000005.1"/>
</dbReference>
<dbReference type="NCBIfam" id="TIGR02152">
    <property type="entry name" value="D_ribokin_bact"/>
    <property type="match status" value="1"/>
</dbReference>
<dbReference type="InterPro" id="IPR002139">
    <property type="entry name" value="Ribo/fructo_kinase"/>
</dbReference>
<feature type="domain" description="Carbohydrate kinase PfkB" evidence="13">
    <location>
        <begin position="1"/>
        <end position="292"/>
    </location>
</feature>
<dbReference type="AlphaFoldDB" id="A0A1G6KZR6"/>
<keyword evidence="10 12" id="KW-0630">Potassium</keyword>
<dbReference type="InterPro" id="IPR011877">
    <property type="entry name" value="Ribokinase"/>
</dbReference>
<comment type="function">
    <text evidence="12">Catalyzes the phosphorylation of ribose at O-5 in a reaction requiring ATP and magnesium. The resulting D-ribose-5-phosphate can then be used either for sythesis of nucleotides, histidine, and tryptophan, or as a component of the pentose phosphate pathway.</text>
</comment>
<feature type="binding site" evidence="12">
    <location>
        <begin position="249"/>
        <end position="250"/>
    </location>
    <ligand>
        <name>ATP</name>
        <dbReference type="ChEBI" id="CHEBI:30616"/>
    </ligand>
</feature>
<feature type="binding site" evidence="12">
    <location>
        <position position="289"/>
    </location>
    <ligand>
        <name>K(+)</name>
        <dbReference type="ChEBI" id="CHEBI:29103"/>
    </ligand>
</feature>
<feature type="binding site" evidence="12">
    <location>
        <begin position="218"/>
        <end position="223"/>
    </location>
    <ligand>
        <name>ATP</name>
        <dbReference type="ChEBI" id="CHEBI:30616"/>
    </ligand>
</feature>
<evidence type="ECO:0000256" key="11">
    <source>
        <dbReference type="ARBA" id="ARBA00023277"/>
    </source>
</evidence>
<feature type="binding site" evidence="12">
    <location>
        <position position="283"/>
    </location>
    <ligand>
        <name>K(+)</name>
        <dbReference type="ChEBI" id="CHEBI:29103"/>
    </ligand>
</feature>
<feature type="binding site" evidence="12">
    <location>
        <position position="244"/>
    </location>
    <ligand>
        <name>K(+)</name>
        <dbReference type="ChEBI" id="CHEBI:29103"/>
    </ligand>
</feature>
<feature type="binding site" evidence="12">
    <location>
        <position position="250"/>
    </location>
    <ligand>
        <name>substrate</name>
    </ligand>
</feature>
<protein>
    <recommendedName>
        <fullName evidence="3 12">Ribokinase</fullName>
        <shortName evidence="12">RK</shortName>
        <ecNumber evidence="2 12">2.7.1.15</ecNumber>
    </recommendedName>
</protein>
<comment type="catalytic activity">
    <reaction evidence="12">
        <text>D-ribose + ATP = D-ribose 5-phosphate + ADP + H(+)</text>
        <dbReference type="Rhea" id="RHEA:13697"/>
        <dbReference type="ChEBI" id="CHEBI:15378"/>
        <dbReference type="ChEBI" id="CHEBI:30616"/>
        <dbReference type="ChEBI" id="CHEBI:47013"/>
        <dbReference type="ChEBI" id="CHEBI:78346"/>
        <dbReference type="ChEBI" id="CHEBI:456216"/>
        <dbReference type="EC" id="2.7.1.15"/>
    </reaction>
</comment>
<evidence type="ECO:0000256" key="4">
    <source>
        <dbReference type="ARBA" id="ARBA00022679"/>
    </source>
</evidence>
<feature type="binding site" evidence="12">
    <location>
        <position position="246"/>
    </location>
    <ligand>
        <name>K(+)</name>
        <dbReference type="ChEBI" id="CHEBI:29103"/>
    </ligand>
</feature>
<comment type="caution">
    <text evidence="12">Lacks conserved residue(s) required for the propagation of feature annotation.</text>
</comment>
<dbReference type="InterPro" id="IPR029056">
    <property type="entry name" value="Ribokinase-like"/>
</dbReference>
<evidence type="ECO:0000256" key="5">
    <source>
        <dbReference type="ARBA" id="ARBA00022723"/>
    </source>
</evidence>
<dbReference type="PROSITE" id="PS00584">
    <property type="entry name" value="PFKB_KINASES_2"/>
    <property type="match status" value="1"/>
</dbReference>
<evidence type="ECO:0000256" key="6">
    <source>
        <dbReference type="ARBA" id="ARBA00022741"/>
    </source>
</evidence>
<dbReference type="Proteomes" id="UP000324896">
    <property type="component" value="Unassembled WGS sequence"/>
</dbReference>
<comment type="similarity">
    <text evidence="12">Belongs to the carbohydrate kinase PfkB family. Ribokinase subfamily.</text>
</comment>
<dbReference type="PANTHER" id="PTHR10584">
    <property type="entry name" value="SUGAR KINASE"/>
    <property type="match status" value="1"/>
</dbReference>
<evidence type="ECO:0000256" key="3">
    <source>
        <dbReference type="ARBA" id="ARBA00016943"/>
    </source>
</evidence>